<protein>
    <submittedName>
        <fullName evidence="1">Uncharacterized protein</fullName>
    </submittedName>
</protein>
<dbReference type="OrthoDB" id="9854638at2"/>
<comment type="caution">
    <text evidence="1">The sequence shown here is derived from an EMBL/GenBank/DDBJ whole genome shotgun (WGS) entry which is preliminary data.</text>
</comment>
<dbReference type="EMBL" id="WXEX01000003">
    <property type="protein sequence ID" value="MZP42213.1"/>
    <property type="molecule type" value="Genomic_DNA"/>
</dbReference>
<evidence type="ECO:0000313" key="1">
    <source>
        <dbReference type="EMBL" id="MZP42213.1"/>
    </source>
</evidence>
<dbReference type="RefSeq" id="WP_161260794.1">
    <property type="nucleotide sequence ID" value="NZ_JAFBDC010000006.1"/>
</dbReference>
<gene>
    <name evidence="1" type="ORF">GTO89_04060</name>
</gene>
<accession>A0A845LFB8</accession>
<keyword evidence="2" id="KW-1185">Reference proteome</keyword>
<proteinExistence type="predicted"/>
<dbReference type="Proteomes" id="UP000471031">
    <property type="component" value="Unassembled WGS sequence"/>
</dbReference>
<name>A0A845LFB8_HELGE</name>
<dbReference type="AlphaFoldDB" id="A0A845LFB8"/>
<evidence type="ECO:0000313" key="2">
    <source>
        <dbReference type="Proteomes" id="UP000471031"/>
    </source>
</evidence>
<reference evidence="1 2" key="1">
    <citation type="submission" date="2020-01" db="EMBL/GenBank/DDBJ databases">
        <title>Whole genome sequence of Heliobacterium gestii DSM 11169.</title>
        <authorList>
            <person name="Kyndt J.A."/>
            <person name="Meyer T.E."/>
        </authorList>
    </citation>
    <scope>NUCLEOTIDE SEQUENCE [LARGE SCALE GENOMIC DNA]</scope>
    <source>
        <strain evidence="1 2">DSM 11169</strain>
    </source>
</reference>
<sequence length="75" mass="8509">MKQQFKADLFTLMTKQGIQVSPQMMNDIEKMVDSFTAVTLSTYGKTVGKVHRANPELSIDELIERAKVVHELVNK</sequence>
<organism evidence="1 2">
    <name type="scientific">Heliomicrobium gestii</name>
    <name type="common">Heliobacterium gestii</name>
    <dbReference type="NCBI Taxonomy" id="2699"/>
    <lineage>
        <taxon>Bacteria</taxon>
        <taxon>Bacillati</taxon>
        <taxon>Bacillota</taxon>
        <taxon>Clostridia</taxon>
        <taxon>Eubacteriales</taxon>
        <taxon>Heliobacteriaceae</taxon>
        <taxon>Heliomicrobium</taxon>
    </lineage>
</organism>